<dbReference type="GO" id="GO:0052689">
    <property type="term" value="F:carboxylic ester hydrolase activity"/>
    <property type="evidence" value="ECO:0007669"/>
    <property type="project" value="UniProtKB-KW"/>
</dbReference>
<dbReference type="PANTHER" id="PTHR33630">
    <property type="entry name" value="CUTINASE RV1984C-RELATED-RELATED"/>
    <property type="match status" value="1"/>
</dbReference>
<dbReference type="AlphaFoldDB" id="A0A2N6SYJ7"/>
<dbReference type="SMART" id="SM01110">
    <property type="entry name" value="Cutinase"/>
    <property type="match status" value="1"/>
</dbReference>
<keyword evidence="4" id="KW-1015">Disulfide bond</keyword>
<evidence type="ECO:0000313" key="6">
    <source>
        <dbReference type="Proteomes" id="UP000235363"/>
    </source>
</evidence>
<accession>A0A2N6SYJ7</accession>
<evidence type="ECO:0000256" key="2">
    <source>
        <dbReference type="ARBA" id="ARBA00022487"/>
    </source>
</evidence>
<organism evidence="5 6">
    <name type="scientific">Corynebacterium xerosis</name>
    <dbReference type="NCBI Taxonomy" id="1725"/>
    <lineage>
        <taxon>Bacteria</taxon>
        <taxon>Bacillati</taxon>
        <taxon>Actinomycetota</taxon>
        <taxon>Actinomycetes</taxon>
        <taxon>Mycobacteriales</taxon>
        <taxon>Corynebacteriaceae</taxon>
        <taxon>Corynebacterium</taxon>
    </lineage>
</organism>
<comment type="similarity">
    <text evidence="1">Belongs to the cutinase family.</text>
</comment>
<protein>
    <submittedName>
        <fullName evidence="5">Carbohydrate esterase</fullName>
    </submittedName>
</protein>
<dbReference type="Pfam" id="PF01083">
    <property type="entry name" value="Cutinase"/>
    <property type="match status" value="1"/>
</dbReference>
<keyword evidence="3" id="KW-0378">Hydrolase</keyword>
<evidence type="ECO:0000256" key="1">
    <source>
        <dbReference type="ARBA" id="ARBA00007534"/>
    </source>
</evidence>
<gene>
    <name evidence="5" type="ORF">CJ204_07445</name>
</gene>
<dbReference type="Proteomes" id="UP000235363">
    <property type="component" value="Unassembled WGS sequence"/>
</dbReference>
<dbReference type="PANTHER" id="PTHR33630:SF9">
    <property type="entry name" value="CUTINASE 4"/>
    <property type="match status" value="1"/>
</dbReference>
<dbReference type="EMBL" id="PNHF01000015">
    <property type="protein sequence ID" value="PMC62147.1"/>
    <property type="molecule type" value="Genomic_DNA"/>
</dbReference>
<dbReference type="InterPro" id="IPR029058">
    <property type="entry name" value="AB_hydrolase_fold"/>
</dbReference>
<keyword evidence="2" id="KW-0719">Serine esterase</keyword>
<proteinExistence type="inferred from homology"/>
<dbReference type="RefSeq" id="WP_102213043.1">
    <property type="nucleotide sequence ID" value="NZ_PNHF01000015.1"/>
</dbReference>
<name>A0A2N6SYJ7_9CORY</name>
<evidence type="ECO:0000256" key="4">
    <source>
        <dbReference type="ARBA" id="ARBA00023157"/>
    </source>
</evidence>
<comment type="caution">
    <text evidence="5">The sequence shown here is derived from an EMBL/GenBank/DDBJ whole genome shotgun (WGS) entry which is preliminary data.</text>
</comment>
<dbReference type="SUPFAM" id="SSF53474">
    <property type="entry name" value="alpha/beta-Hydrolases"/>
    <property type="match status" value="1"/>
</dbReference>
<dbReference type="Gene3D" id="3.40.50.1820">
    <property type="entry name" value="alpha/beta hydrolase"/>
    <property type="match status" value="1"/>
</dbReference>
<sequence>MRKTLTLLAVLVLVVAIVAGVGQWLRQSQVGEPGIPGTPPTAQQPEWCPAVEVIAAPGTWESRADDDPINPTANPNSLILRSSAPLQAAYSPDDVKVWTVPYTAQFRNFNAQHEMSYDDSQAEGRTRIQEEMAATHRDCPLTGFVLMGFSQGAVIMGDMASQIGNGNGPVPADNVLGVALLADGRREPGKGMVPGNPVAGVGAEVALAPVNLLVQPIVPGATMRGGRPDGFGALNDRVQDICAPGDTVCDAPPGIGDAVARAQDLVAANGVHATYADNPNIIPGTTAVAWTEQWARGLIDGALANAG</sequence>
<evidence type="ECO:0000313" key="5">
    <source>
        <dbReference type="EMBL" id="PMC62147.1"/>
    </source>
</evidence>
<evidence type="ECO:0000256" key="3">
    <source>
        <dbReference type="ARBA" id="ARBA00022801"/>
    </source>
</evidence>
<reference evidence="5 6" key="1">
    <citation type="submission" date="2017-09" db="EMBL/GenBank/DDBJ databases">
        <title>Bacterial strain isolated from the female urinary microbiota.</title>
        <authorList>
            <person name="Thomas-White K."/>
            <person name="Kumar N."/>
            <person name="Forster S."/>
            <person name="Putonti C."/>
            <person name="Lawley T."/>
            <person name="Wolfe A.J."/>
        </authorList>
    </citation>
    <scope>NUCLEOTIDE SEQUENCE [LARGE SCALE GENOMIC DNA]</scope>
    <source>
        <strain evidence="5 6">UMB0908</strain>
    </source>
</reference>
<dbReference type="InterPro" id="IPR000675">
    <property type="entry name" value="Cutinase/axe"/>
</dbReference>